<dbReference type="AlphaFoldDB" id="A0A1G5K0L0"/>
<dbReference type="SUPFAM" id="SSF141488">
    <property type="entry name" value="YdhA-like"/>
    <property type="match status" value="1"/>
</dbReference>
<keyword evidence="1" id="KW-0732">Signal</keyword>
<name>A0A1G5K0L0_9HYPH</name>
<dbReference type="InterPro" id="IPR036328">
    <property type="entry name" value="MliC_sf"/>
</dbReference>
<organism evidence="6 7">
    <name type="scientific">Microvirga guangxiensis</name>
    <dbReference type="NCBI Taxonomy" id="549386"/>
    <lineage>
        <taxon>Bacteria</taxon>
        <taxon>Pseudomonadati</taxon>
        <taxon>Pseudomonadota</taxon>
        <taxon>Alphaproteobacteria</taxon>
        <taxon>Hyphomicrobiales</taxon>
        <taxon>Methylobacteriaceae</taxon>
        <taxon>Microvirga</taxon>
    </lineage>
</organism>
<dbReference type="Pfam" id="PF09864">
    <property type="entry name" value="MliC"/>
    <property type="match status" value="1"/>
</dbReference>
<dbReference type="STRING" id="549386.SAMN02927923_02934"/>
<keyword evidence="4" id="KW-0449">Lipoprotein</keyword>
<keyword evidence="3" id="KW-0564">Palmitate</keyword>
<evidence type="ECO:0000313" key="7">
    <source>
        <dbReference type="Proteomes" id="UP000199569"/>
    </source>
</evidence>
<feature type="domain" description="C-type lysozyme inhibitor" evidence="5">
    <location>
        <begin position="16"/>
        <end position="55"/>
    </location>
</feature>
<dbReference type="InterPro" id="IPR018660">
    <property type="entry name" value="MliC"/>
</dbReference>
<evidence type="ECO:0000313" key="6">
    <source>
        <dbReference type="EMBL" id="SCY93640.1"/>
    </source>
</evidence>
<evidence type="ECO:0000259" key="5">
    <source>
        <dbReference type="Pfam" id="PF09864"/>
    </source>
</evidence>
<protein>
    <submittedName>
        <fullName evidence="6">Membrane-bound lysozyme-inhibitor of c-type lysozyme</fullName>
    </submittedName>
</protein>
<evidence type="ECO:0000256" key="3">
    <source>
        <dbReference type="ARBA" id="ARBA00023139"/>
    </source>
</evidence>
<proteinExistence type="predicted"/>
<keyword evidence="2" id="KW-0472">Membrane</keyword>
<evidence type="ECO:0000256" key="2">
    <source>
        <dbReference type="ARBA" id="ARBA00023136"/>
    </source>
</evidence>
<sequence>MFSHPGIGTGSVKLVEIESLTETTLSQAVSANGGRYIHGDVEFWIKGSGATLTKSGIVTSCNTSG</sequence>
<accession>A0A1G5K0L0</accession>
<dbReference type="Gene3D" id="2.40.128.200">
    <property type="match status" value="1"/>
</dbReference>
<dbReference type="Proteomes" id="UP000199569">
    <property type="component" value="Unassembled WGS sequence"/>
</dbReference>
<keyword evidence="7" id="KW-1185">Reference proteome</keyword>
<evidence type="ECO:0000256" key="1">
    <source>
        <dbReference type="ARBA" id="ARBA00022729"/>
    </source>
</evidence>
<dbReference type="EMBL" id="FMVJ01000008">
    <property type="protein sequence ID" value="SCY93640.1"/>
    <property type="molecule type" value="Genomic_DNA"/>
</dbReference>
<reference evidence="6 7" key="1">
    <citation type="submission" date="2016-10" db="EMBL/GenBank/DDBJ databases">
        <authorList>
            <person name="de Groot N.N."/>
        </authorList>
    </citation>
    <scope>NUCLEOTIDE SEQUENCE [LARGE SCALE GENOMIC DNA]</scope>
    <source>
        <strain evidence="6 7">CGMCC 1.7666</strain>
    </source>
</reference>
<evidence type="ECO:0000256" key="4">
    <source>
        <dbReference type="ARBA" id="ARBA00023288"/>
    </source>
</evidence>
<gene>
    <name evidence="6" type="ORF">SAMN02927923_02934</name>
</gene>